<dbReference type="InterPro" id="IPR036397">
    <property type="entry name" value="RNaseH_sf"/>
</dbReference>
<dbReference type="CTD" id="79033"/>
<gene>
    <name evidence="2" type="primary">ERI3</name>
</gene>
<dbReference type="Gene3D" id="3.30.420.10">
    <property type="entry name" value="Ribonuclease H-like superfamily/Ribonuclease H"/>
    <property type="match status" value="1"/>
</dbReference>
<dbReference type="GO" id="GO:0003676">
    <property type="term" value="F:nucleic acid binding"/>
    <property type="evidence" value="ECO:0007669"/>
    <property type="project" value="InterPro"/>
</dbReference>
<reference evidence="2" key="1">
    <citation type="submission" date="2025-08" db="UniProtKB">
        <authorList>
            <consortium name="RefSeq"/>
        </authorList>
    </citation>
    <scope>IDENTIFICATION</scope>
    <source>
        <tissue evidence="2">Blood</tissue>
    </source>
</reference>
<dbReference type="Proteomes" id="UP000515208">
    <property type="component" value="Unplaced"/>
</dbReference>
<evidence type="ECO:0000313" key="1">
    <source>
        <dbReference type="Proteomes" id="UP000515208"/>
    </source>
</evidence>
<dbReference type="RefSeq" id="XP_010846111.1">
    <property type="nucleotide sequence ID" value="XM_010847809.1"/>
</dbReference>
<dbReference type="AlphaFoldDB" id="A0A6P3HU71"/>
<organism evidence="1 2">
    <name type="scientific">Bison bison bison</name>
    <name type="common">North American plains bison</name>
    <dbReference type="NCBI Taxonomy" id="43346"/>
    <lineage>
        <taxon>Eukaryota</taxon>
        <taxon>Metazoa</taxon>
        <taxon>Chordata</taxon>
        <taxon>Craniata</taxon>
        <taxon>Vertebrata</taxon>
        <taxon>Euteleostomi</taxon>
        <taxon>Mammalia</taxon>
        <taxon>Eutheria</taxon>
        <taxon>Laurasiatheria</taxon>
        <taxon>Artiodactyla</taxon>
        <taxon>Ruminantia</taxon>
        <taxon>Pecora</taxon>
        <taxon>Bovidae</taxon>
        <taxon>Bovinae</taxon>
        <taxon>Bison</taxon>
    </lineage>
</organism>
<proteinExistence type="predicted"/>
<evidence type="ECO:0000313" key="2">
    <source>
        <dbReference type="RefSeq" id="XP_010846111.1"/>
    </source>
</evidence>
<name>A0A6P3HU71_BISBB</name>
<sequence>MATASPAADGGRGRPWEGGLVSWPPAPPLTIPWTWMGPSWGQHPGHWGFPALTEPSASPAASLGIFEVRRVLDASGCSMLAPLQTGAARFSSYLLSRARKVLGSHLFSPCGVPEFCSISTRKLAAHSFGASMAAMMSFPPQRYHYFLVLDFEATCDKPQIHPQVLGPAPHYPLPRLPALRREETHRIVFAFVSIPSPCLVNSRCLIELVYDLMMMTIRLTFQD</sequence>
<protein>
    <submittedName>
        <fullName evidence="2">ERI1 exoribonuclease 3 isoform X5</fullName>
    </submittedName>
</protein>
<keyword evidence="1" id="KW-1185">Reference proteome</keyword>
<accession>A0A6P3HU71</accession>
<dbReference type="GeneID" id="104994300"/>